<gene>
    <name evidence="1" type="primary">tssG</name>
    <name evidence="1" type="ORF">H0E82_16230</name>
</gene>
<dbReference type="PANTHER" id="PTHR35564">
    <property type="match status" value="1"/>
</dbReference>
<dbReference type="InterPro" id="IPR010732">
    <property type="entry name" value="T6SS_TssG-like"/>
</dbReference>
<comment type="caution">
    <text evidence="1">The sequence shown here is derived from an EMBL/GenBank/DDBJ whole genome shotgun (WGS) entry which is preliminary data.</text>
</comment>
<evidence type="ECO:0000313" key="1">
    <source>
        <dbReference type="EMBL" id="NYZ64286.1"/>
    </source>
</evidence>
<dbReference type="Pfam" id="PF06996">
    <property type="entry name" value="T6SS_TssG"/>
    <property type="match status" value="1"/>
</dbReference>
<dbReference type="Proteomes" id="UP000589896">
    <property type="component" value="Unassembled WGS sequence"/>
</dbReference>
<dbReference type="NCBIfam" id="TIGR03347">
    <property type="entry name" value="VI_chp_1"/>
    <property type="match status" value="1"/>
</dbReference>
<keyword evidence="2" id="KW-1185">Reference proteome</keyword>
<protein>
    <submittedName>
        <fullName evidence="1">Type VI secretion system baseplate subunit TssG</fullName>
    </submittedName>
</protein>
<organism evidence="1 2">
    <name type="scientific">Luteimonas deserti</name>
    <dbReference type="NCBI Taxonomy" id="2752306"/>
    <lineage>
        <taxon>Bacteria</taxon>
        <taxon>Pseudomonadati</taxon>
        <taxon>Pseudomonadota</taxon>
        <taxon>Gammaproteobacteria</taxon>
        <taxon>Lysobacterales</taxon>
        <taxon>Lysobacteraceae</taxon>
        <taxon>Luteimonas</taxon>
    </lineage>
</organism>
<reference evidence="1 2" key="1">
    <citation type="submission" date="2020-07" db="EMBL/GenBank/DDBJ databases">
        <title>isolation of Luteimonas sp. SJ-16.</title>
        <authorList>
            <person name="Huang X.-X."/>
            <person name="Xu L."/>
            <person name="Sun J.-Q."/>
        </authorList>
    </citation>
    <scope>NUCLEOTIDE SEQUENCE [LARGE SCALE GENOMIC DNA]</scope>
    <source>
        <strain evidence="1 2">SJ-16</strain>
    </source>
</reference>
<evidence type="ECO:0000313" key="2">
    <source>
        <dbReference type="Proteomes" id="UP000589896"/>
    </source>
</evidence>
<name>A0A7Z0QSW2_9GAMM</name>
<accession>A0A7Z0QSW2</accession>
<proteinExistence type="predicted"/>
<dbReference type="PANTHER" id="PTHR35564:SF4">
    <property type="entry name" value="CYTOPLASMIC PROTEIN"/>
    <property type="match status" value="1"/>
</dbReference>
<sequence>MTRPPPRVGAALASPPDGAGAVAAAGSDAALVQNPHGFELFAALRLLERAHPGRPGLGLSSRPAEDAVRLRQPPSLAFAAGDVSTYTPGTADAPAVLDTPVLGLFGPNGALPLHLTEYAIERAQNARDTTFAAFADVFHHRILSLFYRAWADAQPAIQAERCGDDRFSRQLGALAGLRPMRAGDDPVVGHALRHVAGRLLSQVRNPEGLRDLLQLAFDVPVDIVGFIAEWMSLPDESRLRLGRRHVSGLGTTAVIGAHVRGAQHRFRVRLGPLDAARFRAFLPGGAALDELGSLVRGYVGDGQAWDVQLVLRAGDVPAMRLGLAGRLGLDSWLGRRAWDLEDAGDVIVRPRPHTRH</sequence>
<dbReference type="EMBL" id="JACCJZ010000020">
    <property type="protein sequence ID" value="NYZ64286.1"/>
    <property type="molecule type" value="Genomic_DNA"/>
</dbReference>
<dbReference type="AlphaFoldDB" id="A0A7Z0QSW2"/>